<proteinExistence type="predicted"/>
<dbReference type="Gene3D" id="2.60.40.10">
    <property type="entry name" value="Immunoglobulins"/>
    <property type="match status" value="1"/>
</dbReference>
<dbReference type="InterPro" id="IPR029052">
    <property type="entry name" value="Metallo-depent_PP-like"/>
</dbReference>
<name>R9PH34_AGAAL</name>
<dbReference type="Pfam" id="PF00149">
    <property type="entry name" value="Metallophos"/>
    <property type="match status" value="1"/>
</dbReference>
<dbReference type="EC" id="3.2.1.1" evidence="4"/>
<comment type="caution">
    <text evidence="4">The sequence shown here is derived from an EMBL/GenBank/DDBJ whole genome shotgun (WGS) entry which is preliminary data.</text>
</comment>
<gene>
    <name evidence="4" type="ORF">AALB_0784</name>
</gene>
<reference evidence="4" key="1">
    <citation type="journal article" date="2013" name="Genome Announc.">
        <title>Draft Genome Sequence of Agarivorans albus Strain MKT 106T, an Agarolytic Marine Bacterium.</title>
        <authorList>
            <person name="Yasuike M."/>
            <person name="Nakamura Y."/>
            <person name="Kai W."/>
            <person name="Fujiwara A."/>
            <person name="Fukui Y."/>
            <person name="Satomi M."/>
            <person name="Sano M."/>
        </authorList>
    </citation>
    <scope>NUCLEOTIDE SEQUENCE [LARGE SCALE GENOMIC DNA]</scope>
</reference>
<organism evidence="4 5">
    <name type="scientific">Agarivorans albus MKT 106</name>
    <dbReference type="NCBI Taxonomy" id="1331007"/>
    <lineage>
        <taxon>Bacteria</taxon>
        <taxon>Pseudomonadati</taxon>
        <taxon>Pseudomonadota</taxon>
        <taxon>Gammaproteobacteria</taxon>
        <taxon>Alteromonadales</taxon>
        <taxon>Alteromonadaceae</taxon>
        <taxon>Agarivorans</taxon>
    </lineage>
</organism>
<evidence type="ECO:0000313" key="5">
    <source>
        <dbReference type="Proteomes" id="UP000014461"/>
    </source>
</evidence>
<dbReference type="SUPFAM" id="SSF49299">
    <property type="entry name" value="PKD domain"/>
    <property type="match status" value="1"/>
</dbReference>
<dbReference type="InterPro" id="IPR003961">
    <property type="entry name" value="FN3_dom"/>
</dbReference>
<feature type="domain" description="PKD" evidence="3">
    <location>
        <begin position="698"/>
        <end position="747"/>
    </location>
</feature>
<feature type="signal peptide" evidence="2">
    <location>
        <begin position="1"/>
        <end position="29"/>
    </location>
</feature>
<sequence length="849" mass="95436">MNIPQQQIAKTWRLAFGLATLLSISAASAHTWQFRGTPNNWQNTALTQITSQQYQTCQTFSTTNPRFKIDRYGDWSESYPAQDYLISQTGSYQISFNSQSHAISLQAVSHCDHSETTSNSEFRLYFDAQDFSNPPSIWAWISNGSAISELQGHTWNNQPNLAIDPNSGYYYWDLPSQYQSELASGLKLNFILNKNDEFSRNEPGCYSGHQWYPNLEDCINKPFKPYIGPYLSLLTPSKSGDYNTATVLDPATNMVVNYELAQANSNFTAVVYYRSAGTNQWLEQTEDQVAPLADDLGKVHHITLTQLTPNTEYQYKVLGPNAQLSQQYSFTTAKTTMNYSRFLVIGDMQDEQGEQRWHDIAQAIAADHMDDFDFIITVGDMVKDDVSHSDERFYWWKVFFDKGQQLFSSKPILPAMGNHDTPGNHNVSDSEQYWSNPEDTRSFRKYFYLSPDMSDPDYYSFQYGSACFISVNSEIPVFYGRHPERDNANNAATQASWLEQEVNKAQACPWSFAYWHVPAINPAGGKSEVEFVRPYTDYFNQKLDWSITGHVHEYQRLKPVYATQQSLDFNKTGYGRAANQGVGYMIAAPAGQWPRNTTSNNMNQLAFYPHNSNGTAYEIGFTIINVSANNFELKTYGMGSVGNKVQPAGYRPGDDRSKQLLDAHSYSKPALTADAGADIQLKLGDSVTFNASGSQAFAGEIVSYQWSNGLSGQSATTMYTEPGSFAITLTITDSLGNQANDTLIVTVHDPQTSFGKDFNGVDFRGTANGWGNSAMSLIADNTWQILVNIEDTNNNPRFKFYANDKWYGDSNNDGETHSNESSSIKLTQGAGLYQITLTDNTRKYQINKL</sequence>
<dbReference type="OrthoDB" id="9809781at2"/>
<dbReference type="PROSITE" id="PS50093">
    <property type="entry name" value="PKD"/>
    <property type="match status" value="1"/>
</dbReference>
<dbReference type="Gene3D" id="3.60.21.10">
    <property type="match status" value="1"/>
</dbReference>
<dbReference type="Pfam" id="PF16656">
    <property type="entry name" value="Pur_ac_phosph_N"/>
    <property type="match status" value="1"/>
</dbReference>
<dbReference type="Proteomes" id="UP000014461">
    <property type="component" value="Unassembled WGS sequence"/>
</dbReference>
<evidence type="ECO:0000259" key="3">
    <source>
        <dbReference type="PROSITE" id="PS50093"/>
    </source>
</evidence>
<dbReference type="Gene3D" id="2.60.40.380">
    <property type="entry name" value="Purple acid phosphatase-like, N-terminal"/>
    <property type="match status" value="1"/>
</dbReference>
<dbReference type="RefSeq" id="WP_016400472.1">
    <property type="nucleotide sequence ID" value="NZ_BARX01000003.1"/>
</dbReference>
<dbReference type="InterPro" id="IPR015914">
    <property type="entry name" value="PAPs_N"/>
</dbReference>
<protein>
    <submittedName>
        <fullName evidence="4">Periplasmic alpha-amylase</fullName>
        <ecNumber evidence="4">3.2.1.1</ecNumber>
    </submittedName>
</protein>
<dbReference type="InterPro" id="IPR000601">
    <property type="entry name" value="PKD_dom"/>
</dbReference>
<keyword evidence="1 2" id="KW-0732">Signal</keyword>
<evidence type="ECO:0000256" key="2">
    <source>
        <dbReference type="SAM" id="SignalP"/>
    </source>
</evidence>
<dbReference type="InterPro" id="IPR013783">
    <property type="entry name" value="Ig-like_fold"/>
</dbReference>
<keyword evidence="5" id="KW-1185">Reference proteome</keyword>
<accession>R9PH34</accession>
<dbReference type="GO" id="GO:0003993">
    <property type="term" value="F:acid phosphatase activity"/>
    <property type="evidence" value="ECO:0007669"/>
    <property type="project" value="InterPro"/>
</dbReference>
<feature type="chain" id="PRO_5004478664" evidence="2">
    <location>
        <begin position="30"/>
        <end position="849"/>
    </location>
</feature>
<dbReference type="STRING" id="1331007.AALB_0784"/>
<dbReference type="PANTHER" id="PTHR45867">
    <property type="entry name" value="PURPLE ACID PHOSPHATASE"/>
    <property type="match status" value="1"/>
</dbReference>
<dbReference type="CDD" id="cd00146">
    <property type="entry name" value="PKD"/>
    <property type="match status" value="1"/>
</dbReference>
<dbReference type="InterPro" id="IPR022409">
    <property type="entry name" value="PKD/Chitinase_dom"/>
</dbReference>
<keyword evidence="4" id="KW-0378">Hydrolase</keyword>
<dbReference type="CDD" id="cd00063">
    <property type="entry name" value="FN3"/>
    <property type="match status" value="1"/>
</dbReference>
<evidence type="ECO:0000256" key="1">
    <source>
        <dbReference type="ARBA" id="ARBA00022729"/>
    </source>
</evidence>
<dbReference type="Pfam" id="PF18911">
    <property type="entry name" value="PKD_4"/>
    <property type="match status" value="1"/>
</dbReference>
<keyword evidence="4" id="KW-0326">Glycosidase</keyword>
<dbReference type="SMART" id="SM00089">
    <property type="entry name" value="PKD"/>
    <property type="match status" value="1"/>
</dbReference>
<evidence type="ECO:0000313" key="4">
    <source>
        <dbReference type="EMBL" id="GAD00704.1"/>
    </source>
</evidence>
<dbReference type="AlphaFoldDB" id="R9PH34"/>
<dbReference type="SUPFAM" id="SSF56300">
    <property type="entry name" value="Metallo-dependent phosphatases"/>
    <property type="match status" value="1"/>
</dbReference>
<dbReference type="PANTHER" id="PTHR45867:SF3">
    <property type="entry name" value="ACID PHOSPHATASE TYPE 7"/>
    <property type="match status" value="1"/>
</dbReference>
<dbReference type="SUPFAM" id="SSF49363">
    <property type="entry name" value="Purple acid phosphatase, N-terminal domain"/>
    <property type="match status" value="1"/>
</dbReference>
<dbReference type="GO" id="GO:0004556">
    <property type="term" value="F:alpha-amylase activity"/>
    <property type="evidence" value="ECO:0007669"/>
    <property type="project" value="UniProtKB-EC"/>
</dbReference>
<dbReference type="InterPro" id="IPR004843">
    <property type="entry name" value="Calcineurin-like_PHP"/>
</dbReference>
<dbReference type="InterPro" id="IPR035986">
    <property type="entry name" value="PKD_dom_sf"/>
</dbReference>
<dbReference type="GO" id="GO:0046872">
    <property type="term" value="F:metal ion binding"/>
    <property type="evidence" value="ECO:0007669"/>
    <property type="project" value="InterPro"/>
</dbReference>
<dbReference type="EMBL" id="BARX01000003">
    <property type="protein sequence ID" value="GAD00704.1"/>
    <property type="molecule type" value="Genomic_DNA"/>
</dbReference>
<dbReference type="InterPro" id="IPR008963">
    <property type="entry name" value="Purple_acid_Pase-like_N"/>
</dbReference>